<proteinExistence type="predicted"/>
<evidence type="ECO:0000313" key="2">
    <source>
        <dbReference type="Proteomes" id="UP000838308"/>
    </source>
</evidence>
<dbReference type="RefSeq" id="WP_248735076.1">
    <property type="nucleotide sequence ID" value="NZ_CALBWS010000010.1"/>
</dbReference>
<gene>
    <name evidence="1" type="ORF">BACCIP111895_01939</name>
</gene>
<evidence type="ECO:0000313" key="1">
    <source>
        <dbReference type="EMBL" id="CAH2714763.1"/>
    </source>
</evidence>
<name>A0ABN8KR20_9BACI</name>
<keyword evidence="2" id="KW-1185">Reference proteome</keyword>
<protein>
    <submittedName>
        <fullName evidence="1">Uncharacterized protein</fullName>
    </submittedName>
</protein>
<accession>A0ABN8KR20</accession>
<dbReference type="EMBL" id="CALBWS010000010">
    <property type="protein sequence ID" value="CAH2714763.1"/>
    <property type="molecule type" value="Genomic_DNA"/>
</dbReference>
<comment type="caution">
    <text evidence="1">The sequence shown here is derived from an EMBL/GenBank/DDBJ whole genome shotgun (WGS) entry which is preliminary data.</text>
</comment>
<reference evidence="1" key="1">
    <citation type="submission" date="2022-04" db="EMBL/GenBank/DDBJ databases">
        <authorList>
            <person name="Criscuolo A."/>
        </authorList>
    </citation>
    <scope>NUCLEOTIDE SEQUENCE</scope>
    <source>
        <strain evidence="1">CIP111895</strain>
    </source>
</reference>
<dbReference type="Proteomes" id="UP000838308">
    <property type="component" value="Unassembled WGS sequence"/>
</dbReference>
<sequence>MEIKDSEALKHELAAVRERNQELYAKNVQPGIKVKMQEFLDAFEEYFRERGFVIRKKADSVTVAYDTLHFKAFSNETHDIFIMKGREQLASITVYYNGARKLVESRQNVDGSFVQFESEIEKEKALSTLFDNPVFYYTGHEIGHPYDTPLAVIDSIFCG</sequence>
<organism evidence="1 2">
    <name type="scientific">Neobacillus rhizosphaerae</name>
    <dbReference type="NCBI Taxonomy" id="2880965"/>
    <lineage>
        <taxon>Bacteria</taxon>
        <taxon>Bacillati</taxon>
        <taxon>Bacillota</taxon>
        <taxon>Bacilli</taxon>
        <taxon>Bacillales</taxon>
        <taxon>Bacillaceae</taxon>
        <taxon>Neobacillus</taxon>
    </lineage>
</organism>